<keyword evidence="2" id="KW-1185">Reference proteome</keyword>
<comment type="caution">
    <text evidence="1">The sequence shown here is derived from an EMBL/GenBank/DDBJ whole genome shotgun (WGS) entry which is preliminary data.</text>
</comment>
<dbReference type="RefSeq" id="WP_181750983.1">
    <property type="nucleotide sequence ID" value="NZ_JACEIQ010000003.1"/>
</dbReference>
<proteinExistence type="predicted"/>
<evidence type="ECO:0000313" key="2">
    <source>
        <dbReference type="Proteomes" id="UP000535491"/>
    </source>
</evidence>
<evidence type="ECO:0000313" key="1">
    <source>
        <dbReference type="EMBL" id="MBA4493747.1"/>
    </source>
</evidence>
<dbReference type="NCBIfam" id="NF006168">
    <property type="entry name" value="PRK08309.1"/>
    <property type="match status" value="1"/>
</dbReference>
<dbReference type="Proteomes" id="UP000535491">
    <property type="component" value="Unassembled WGS sequence"/>
</dbReference>
<dbReference type="EMBL" id="JACEIQ010000003">
    <property type="protein sequence ID" value="MBA4493747.1"/>
    <property type="molecule type" value="Genomic_DNA"/>
</dbReference>
<protein>
    <submittedName>
        <fullName evidence="1">Short-chain dehydrogenase</fullName>
    </submittedName>
</protein>
<accession>A0A7W1WPN7</accession>
<organism evidence="1 2">
    <name type="scientific">Paenactinomyces guangxiensis</name>
    <dbReference type="NCBI Taxonomy" id="1490290"/>
    <lineage>
        <taxon>Bacteria</taxon>
        <taxon>Bacillati</taxon>
        <taxon>Bacillota</taxon>
        <taxon>Bacilli</taxon>
        <taxon>Bacillales</taxon>
        <taxon>Thermoactinomycetaceae</taxon>
        <taxon>Paenactinomyces</taxon>
    </lineage>
</organism>
<name>A0A7W1WPN7_9BACL</name>
<dbReference type="AlphaFoldDB" id="A0A7W1WPN7"/>
<dbReference type="Gene3D" id="3.40.50.720">
    <property type="entry name" value="NAD(P)-binding Rossmann-like Domain"/>
    <property type="match status" value="1"/>
</dbReference>
<reference evidence="1 2" key="1">
    <citation type="submission" date="2020-07" db="EMBL/GenBank/DDBJ databases">
        <authorList>
            <person name="Feng H."/>
        </authorList>
    </citation>
    <scope>NUCLEOTIDE SEQUENCE [LARGE SCALE GENOMIC DNA]</scope>
    <source>
        <strain evidence="2">s-10</strain>
    </source>
</reference>
<sequence length="196" mass="21841">MDEIKIFHHSLVIGGTGMLRDVSLALADRSHSVTVVARNEQRLVSLVTAARSANCNIHPVSLDYHNLAHLRSSLESAIRLYGPIDLAVVWVHQTSPEAPCLIAEIAGRKTSPCRFYHVLGSRAADPSQQKTENHRRARFTAYPNIQYHEVVLGFILENNKSRWLTNQEISQGVLKAIESGKSHYTVGTVEPWSARP</sequence>
<dbReference type="SUPFAM" id="SSF51735">
    <property type="entry name" value="NAD(P)-binding Rossmann-fold domains"/>
    <property type="match status" value="1"/>
</dbReference>
<gene>
    <name evidence="1" type="ORF">H1191_05450</name>
</gene>
<dbReference type="InterPro" id="IPR036291">
    <property type="entry name" value="NAD(P)-bd_dom_sf"/>
</dbReference>